<dbReference type="OrthoDB" id="1493005at2"/>
<dbReference type="RefSeq" id="WP_155476351.1">
    <property type="nucleotide sequence ID" value="NZ_WNKU01000009.1"/>
</dbReference>
<name>A0A6I3SK04_HELMO</name>
<dbReference type="PANTHER" id="PTHR35984">
    <property type="entry name" value="PERIPLASMIC SERINE PROTEASE"/>
    <property type="match status" value="1"/>
</dbReference>
<evidence type="ECO:0000313" key="1">
    <source>
        <dbReference type="EMBL" id="MTV49258.1"/>
    </source>
</evidence>
<comment type="caution">
    <text evidence="1">The sequence shown here is derived from an EMBL/GenBank/DDBJ whole genome shotgun (WGS) entry which is preliminary data.</text>
</comment>
<dbReference type="GO" id="GO:0016020">
    <property type="term" value="C:membrane"/>
    <property type="evidence" value="ECO:0007669"/>
    <property type="project" value="InterPro"/>
</dbReference>
<sequence>MPQKRRELIQTISEMRKSSVICYIGGDRQNVSTRVAPDIIPVIYKHLEEMDNLEKIDLFLFTKGGDVHTPLRLVELIREYTEHFSVLVPYKAYSAGTLICLGATELVMTKMGELSPVDPNVVSMFNPTDKENAAAKLPINVEDVYSFFTLAREAAGIPDESMDDIFCTLVENVHPLAIGGVQRTYSLIRSIAKKLLLCHMDAGQESLIDEIISNLTEKMFSHSYMISRREAALSLKLPVSYCSPELEKVMWSLFTRYSHDLLLDVPFIPERAANMSGEFSVCSGIIETVKRTDGYFFEGVIQKLNESQNNICISNQGWEEIEEE</sequence>
<gene>
    <name evidence="1" type="ORF">GJ688_09735</name>
</gene>
<dbReference type="EMBL" id="WNKU01000009">
    <property type="protein sequence ID" value="MTV49258.1"/>
    <property type="molecule type" value="Genomic_DNA"/>
</dbReference>
<proteinExistence type="predicted"/>
<evidence type="ECO:0008006" key="3">
    <source>
        <dbReference type="Google" id="ProtNLM"/>
    </source>
</evidence>
<dbReference type="AlphaFoldDB" id="A0A6I3SK04"/>
<reference evidence="1 2" key="1">
    <citation type="submission" date="2019-11" db="EMBL/GenBank/DDBJ databases">
        <title>Whole-genome sequence of a the green, strictly anaerobic photosynthetic bacterium Heliobacillus mobilis DSM 6151.</title>
        <authorList>
            <person name="Kyndt J.A."/>
            <person name="Meyer T.E."/>
        </authorList>
    </citation>
    <scope>NUCLEOTIDE SEQUENCE [LARGE SCALE GENOMIC DNA]</scope>
    <source>
        <strain evidence="1 2">DSM 6151</strain>
    </source>
</reference>
<dbReference type="PANTHER" id="PTHR35984:SF1">
    <property type="entry name" value="PERIPLASMIC SERINE PROTEASE"/>
    <property type="match status" value="1"/>
</dbReference>
<protein>
    <recommendedName>
        <fullName evidence="3">Serine dehydrogenase proteinase</fullName>
    </recommendedName>
</protein>
<accession>A0A6I3SK04</accession>
<dbReference type="InterPro" id="IPR002825">
    <property type="entry name" value="Pept_S49_ser-pept_pro"/>
</dbReference>
<dbReference type="Pfam" id="PF01972">
    <property type="entry name" value="SDH_protease"/>
    <property type="match status" value="1"/>
</dbReference>
<dbReference type="Proteomes" id="UP000430670">
    <property type="component" value="Unassembled WGS sequence"/>
</dbReference>
<evidence type="ECO:0000313" key="2">
    <source>
        <dbReference type="Proteomes" id="UP000430670"/>
    </source>
</evidence>
<dbReference type="SUPFAM" id="SSF52096">
    <property type="entry name" value="ClpP/crotonase"/>
    <property type="match status" value="1"/>
</dbReference>
<dbReference type="Gene3D" id="3.90.226.10">
    <property type="entry name" value="2-enoyl-CoA Hydratase, Chain A, domain 1"/>
    <property type="match status" value="1"/>
</dbReference>
<organism evidence="1 2">
    <name type="scientific">Heliobacterium mobile</name>
    <name type="common">Heliobacillus mobilis</name>
    <dbReference type="NCBI Taxonomy" id="28064"/>
    <lineage>
        <taxon>Bacteria</taxon>
        <taxon>Bacillati</taxon>
        <taxon>Bacillota</taxon>
        <taxon>Clostridia</taxon>
        <taxon>Eubacteriales</taxon>
        <taxon>Heliobacteriaceae</taxon>
        <taxon>Heliobacterium</taxon>
    </lineage>
</organism>
<keyword evidence="2" id="KW-1185">Reference proteome</keyword>
<dbReference type="InterPro" id="IPR029045">
    <property type="entry name" value="ClpP/crotonase-like_dom_sf"/>
</dbReference>